<dbReference type="GeneID" id="19181938"/>
<feature type="coiled-coil region" evidence="1">
    <location>
        <begin position="320"/>
        <end position="400"/>
    </location>
</feature>
<evidence type="ECO:0000313" key="4">
    <source>
        <dbReference type="Proteomes" id="UP000019473"/>
    </source>
</evidence>
<keyword evidence="1" id="KW-0175">Coiled coil</keyword>
<dbReference type="AlphaFoldDB" id="W9WER4"/>
<dbReference type="EMBL" id="AMGW01000005">
    <property type="protein sequence ID" value="EXJ57019.1"/>
    <property type="molecule type" value="Genomic_DNA"/>
</dbReference>
<dbReference type="OrthoDB" id="4158657at2759"/>
<dbReference type="Proteomes" id="UP000019473">
    <property type="component" value="Unassembled WGS sequence"/>
</dbReference>
<dbReference type="HOGENOM" id="CLU_525794_0_0_1"/>
<accession>W9WER4</accession>
<proteinExistence type="predicted"/>
<evidence type="ECO:0000256" key="1">
    <source>
        <dbReference type="SAM" id="Coils"/>
    </source>
</evidence>
<organism evidence="3 4">
    <name type="scientific">Cladophialophora yegresii CBS 114405</name>
    <dbReference type="NCBI Taxonomy" id="1182544"/>
    <lineage>
        <taxon>Eukaryota</taxon>
        <taxon>Fungi</taxon>
        <taxon>Dikarya</taxon>
        <taxon>Ascomycota</taxon>
        <taxon>Pezizomycotina</taxon>
        <taxon>Eurotiomycetes</taxon>
        <taxon>Chaetothyriomycetidae</taxon>
        <taxon>Chaetothyriales</taxon>
        <taxon>Herpotrichiellaceae</taxon>
        <taxon>Cladophialophora</taxon>
    </lineage>
</organism>
<dbReference type="VEuPathDB" id="FungiDB:A1O7_07363"/>
<reference evidence="3 4" key="1">
    <citation type="submission" date="2013-03" db="EMBL/GenBank/DDBJ databases">
        <title>The Genome Sequence of Cladophialophora yegresii CBS 114405.</title>
        <authorList>
            <consortium name="The Broad Institute Genomics Platform"/>
            <person name="Cuomo C."/>
            <person name="de Hoog S."/>
            <person name="Gorbushina A."/>
            <person name="Walker B."/>
            <person name="Young S.K."/>
            <person name="Zeng Q."/>
            <person name="Gargeya S."/>
            <person name="Fitzgerald M."/>
            <person name="Haas B."/>
            <person name="Abouelleil A."/>
            <person name="Allen A.W."/>
            <person name="Alvarado L."/>
            <person name="Arachchi H.M."/>
            <person name="Berlin A.M."/>
            <person name="Chapman S.B."/>
            <person name="Gainer-Dewar J."/>
            <person name="Goldberg J."/>
            <person name="Griggs A."/>
            <person name="Gujja S."/>
            <person name="Hansen M."/>
            <person name="Howarth C."/>
            <person name="Imamovic A."/>
            <person name="Ireland A."/>
            <person name="Larimer J."/>
            <person name="McCowan C."/>
            <person name="Murphy C."/>
            <person name="Pearson M."/>
            <person name="Poon T.W."/>
            <person name="Priest M."/>
            <person name="Roberts A."/>
            <person name="Saif S."/>
            <person name="Shea T."/>
            <person name="Sisk P."/>
            <person name="Sykes S."/>
            <person name="Wortman J."/>
            <person name="Nusbaum C."/>
            <person name="Birren B."/>
        </authorList>
    </citation>
    <scope>NUCLEOTIDE SEQUENCE [LARGE SCALE GENOMIC DNA]</scope>
    <source>
        <strain evidence="3 4">CBS 114405</strain>
    </source>
</reference>
<feature type="compositionally biased region" description="Basic and acidic residues" evidence="2">
    <location>
        <begin position="402"/>
        <end position="419"/>
    </location>
</feature>
<dbReference type="RefSeq" id="XP_007759553.1">
    <property type="nucleotide sequence ID" value="XM_007761363.1"/>
</dbReference>
<evidence type="ECO:0000313" key="3">
    <source>
        <dbReference type="EMBL" id="EXJ57019.1"/>
    </source>
</evidence>
<gene>
    <name evidence="3" type="ORF">A1O7_07363</name>
</gene>
<protein>
    <submittedName>
        <fullName evidence="3">Uncharacterized protein</fullName>
    </submittedName>
</protein>
<keyword evidence="4" id="KW-1185">Reference proteome</keyword>
<evidence type="ECO:0000256" key="2">
    <source>
        <dbReference type="SAM" id="MobiDB-lite"/>
    </source>
</evidence>
<feature type="region of interest" description="Disordered" evidence="2">
    <location>
        <begin position="402"/>
        <end position="428"/>
    </location>
</feature>
<name>W9WER4_9EURO</name>
<sequence>MGASQSVQDARGIPPEAVQREMELIHRRLDAVAFPNQATGYADILPHYRGVISMIDPKSMQQTIAVIHLMISSHAKATRLSTTYASLTAELFGCQKMLITLHTKIRSSNIALMQVSGAEETAGQMNVDAIKDCKIKELADTITSLVNQLDLVQTHSFRILHVMLKASEACTSGHNHQPNTAESNAELSAALQTLDDTSVAVSNRISSVMSNYTKAVERIRMLEENKKHQTDLVEQLTANVKLANDEIEALMAHIAKLTASLKMANDEIQALKARNAKLAEDCREKNRWVCDMKAKINGMGDTMKRAESIVLAEKDRLRKQTRDQEEMKQLKAEVARLKDQSNKVEALHAENARLKVQSTKAEALRAEISGLKRKLKESNIKDLEKRLHEANAELDHLRALSKDQDDDGDRPQDDHDTHIDAASSDEEGASTVVEGLSFAEGAARILQCHKAVLAELRAQISTMKDVRGGSGWSIVHRTDAMVKRKTGRMLKDIDDCLALRDAGEREKERVERLETEGFPAL</sequence>
<comment type="caution">
    <text evidence="3">The sequence shown here is derived from an EMBL/GenBank/DDBJ whole genome shotgun (WGS) entry which is preliminary data.</text>
</comment>
<feature type="coiled-coil region" evidence="1">
    <location>
        <begin position="219"/>
        <end position="281"/>
    </location>
</feature>